<dbReference type="EMBL" id="BCSZ01000012">
    <property type="protein sequence ID" value="GAT01316.1"/>
    <property type="molecule type" value="Genomic_DNA"/>
</dbReference>
<dbReference type="AlphaFoldDB" id="A0A117IDM1"/>
<accession>A0A117IDM1</accession>
<reference evidence="1 2" key="1">
    <citation type="journal article" date="2016" name="Genome Announc.">
        <title>Draft Genome Sequences of Five Rapidly Growing Mycobacterium Species, M. thermoresistibile, M. fortuitum subsp. acetamidolyticum, M. canariasense, M. brisbanense, and M. novocastrense.</title>
        <authorList>
            <person name="Katahira K."/>
            <person name="Ogura Y."/>
            <person name="Gotoh Y."/>
            <person name="Hayashi T."/>
        </authorList>
    </citation>
    <scope>NUCLEOTIDE SEQUENCE [LARGE SCALE GENOMIC DNA]</scope>
    <source>
        <strain evidence="1 2">JCM6368</strain>
    </source>
</reference>
<evidence type="ECO:0000313" key="2">
    <source>
        <dbReference type="Proteomes" id="UP000069705"/>
    </source>
</evidence>
<dbReference type="Proteomes" id="UP000069705">
    <property type="component" value="Unassembled WGS sequence"/>
</dbReference>
<sequence>MAVHAALGWQYGLRSLMGGPLDSVDANRNNPIGREMVAQPGIISVFGISFYRCRAYKRPF</sequence>
<proteinExistence type="predicted"/>
<organism evidence="1 2">
    <name type="scientific">Mycolicibacterium fortuitum subsp. acetamidolyticum</name>
    <dbReference type="NCBI Taxonomy" id="144550"/>
    <lineage>
        <taxon>Bacteria</taxon>
        <taxon>Bacillati</taxon>
        <taxon>Actinomycetota</taxon>
        <taxon>Actinomycetes</taxon>
        <taxon>Mycobacteriales</taxon>
        <taxon>Mycobacteriaceae</taxon>
        <taxon>Mycolicibacterium</taxon>
    </lineage>
</organism>
<comment type="caution">
    <text evidence="1">The sequence shown here is derived from an EMBL/GenBank/DDBJ whole genome shotgun (WGS) entry which is preliminary data.</text>
</comment>
<reference evidence="2" key="2">
    <citation type="submission" date="2016-02" db="EMBL/GenBank/DDBJ databases">
        <title>Draft genome sequence of five rapidly growing Mycobacterium species.</title>
        <authorList>
            <person name="Katahira K."/>
            <person name="Gotou Y."/>
            <person name="Iida K."/>
            <person name="Ogura Y."/>
            <person name="Hayashi T."/>
        </authorList>
    </citation>
    <scope>NUCLEOTIDE SEQUENCE [LARGE SCALE GENOMIC DNA]</scope>
    <source>
        <strain evidence="2">JCM6368</strain>
    </source>
</reference>
<gene>
    <name evidence="1" type="ORF">RMCFA_1430</name>
</gene>
<protein>
    <submittedName>
        <fullName evidence="1">Trafficking protein particle complex subunit 9</fullName>
    </submittedName>
</protein>
<evidence type="ECO:0000313" key="1">
    <source>
        <dbReference type="EMBL" id="GAT01316.1"/>
    </source>
</evidence>
<name>A0A117IDM1_MYCFO</name>